<dbReference type="Pfam" id="PF10536">
    <property type="entry name" value="PMD"/>
    <property type="match status" value="1"/>
</dbReference>
<reference evidence="2" key="1">
    <citation type="journal article" date="2016" name="Nat. Genet.">
        <title>The genome sequences of Arachis duranensis and Arachis ipaensis, the diploid ancestors of cultivated peanut.</title>
        <authorList>
            <person name="Bertioli D.J."/>
            <person name="Cannon S.B."/>
            <person name="Froenicke L."/>
            <person name="Huang G."/>
            <person name="Farmer A.D."/>
            <person name="Cannon E.K."/>
            <person name="Liu X."/>
            <person name="Gao D."/>
            <person name="Clevenger J."/>
            <person name="Dash S."/>
            <person name="Ren L."/>
            <person name="Moretzsohn M.C."/>
            <person name="Shirasawa K."/>
            <person name="Huang W."/>
            <person name="Vidigal B."/>
            <person name="Abernathy B."/>
            <person name="Chu Y."/>
            <person name="Niederhuth C.E."/>
            <person name="Umale P."/>
            <person name="Araujo A.C."/>
            <person name="Kozik A."/>
            <person name="Kim K.D."/>
            <person name="Burow M.D."/>
            <person name="Varshney R.K."/>
            <person name="Wang X."/>
            <person name="Zhang X."/>
            <person name="Barkley N."/>
            <person name="Guimaraes P.M."/>
            <person name="Isobe S."/>
            <person name="Guo B."/>
            <person name="Liao B."/>
            <person name="Stalker H.T."/>
            <person name="Schmitz R.J."/>
            <person name="Scheffler B.E."/>
            <person name="Leal-Bertioli S.C."/>
            <person name="Xun X."/>
            <person name="Jackson S.A."/>
            <person name="Michelmore R."/>
            <person name="Ozias-Akins P."/>
        </authorList>
    </citation>
    <scope>NUCLEOTIDE SEQUENCE [LARGE SCALE GENOMIC DNA]</scope>
    <source>
        <strain evidence="2">cv. V14167</strain>
    </source>
</reference>
<dbReference type="GeneID" id="127746595"/>
<accession>A0A9C6TVY2</accession>
<organism evidence="2 3">
    <name type="scientific">Arachis duranensis</name>
    <name type="common">Wild peanut</name>
    <dbReference type="NCBI Taxonomy" id="130453"/>
    <lineage>
        <taxon>Eukaryota</taxon>
        <taxon>Viridiplantae</taxon>
        <taxon>Streptophyta</taxon>
        <taxon>Embryophyta</taxon>
        <taxon>Tracheophyta</taxon>
        <taxon>Spermatophyta</taxon>
        <taxon>Magnoliopsida</taxon>
        <taxon>eudicotyledons</taxon>
        <taxon>Gunneridae</taxon>
        <taxon>Pentapetalae</taxon>
        <taxon>rosids</taxon>
        <taxon>fabids</taxon>
        <taxon>Fabales</taxon>
        <taxon>Fabaceae</taxon>
        <taxon>Papilionoideae</taxon>
        <taxon>50 kb inversion clade</taxon>
        <taxon>dalbergioids sensu lato</taxon>
        <taxon>Dalbergieae</taxon>
        <taxon>Pterocarpus clade</taxon>
        <taxon>Arachis</taxon>
    </lineage>
</organism>
<dbReference type="GO" id="GO:0010073">
    <property type="term" value="P:meristem maintenance"/>
    <property type="evidence" value="ECO:0007669"/>
    <property type="project" value="InterPro"/>
</dbReference>
<evidence type="ECO:0000313" key="3">
    <source>
        <dbReference type="RefSeq" id="XP_052116393.1"/>
    </source>
</evidence>
<protein>
    <submittedName>
        <fullName evidence="3">Protein MAIN-LIKE 1-like</fullName>
    </submittedName>
</protein>
<feature type="domain" description="Aminotransferase-like plant mobile" evidence="1">
    <location>
        <begin position="121"/>
        <end position="265"/>
    </location>
</feature>
<dbReference type="InterPro" id="IPR019557">
    <property type="entry name" value="AminoTfrase-like_pln_mobile"/>
</dbReference>
<evidence type="ECO:0000259" key="1">
    <source>
        <dbReference type="Pfam" id="PF10536"/>
    </source>
</evidence>
<dbReference type="PANTHER" id="PTHR46033:SF8">
    <property type="entry name" value="PROTEIN MAINTENANCE OF MERISTEMS-LIKE"/>
    <property type="match status" value="1"/>
</dbReference>
<keyword evidence="2" id="KW-1185">Reference proteome</keyword>
<proteinExistence type="predicted"/>
<gene>
    <name evidence="3" type="primary">LOC127746595</name>
</gene>
<reference evidence="3" key="2">
    <citation type="submission" date="2025-08" db="UniProtKB">
        <authorList>
            <consortium name="RefSeq"/>
        </authorList>
    </citation>
    <scope>IDENTIFICATION</scope>
    <source>
        <tissue evidence="3">Whole plant</tissue>
    </source>
</reference>
<evidence type="ECO:0000313" key="2">
    <source>
        <dbReference type="Proteomes" id="UP000515211"/>
    </source>
</evidence>
<name>A0A9C6TVY2_ARADU</name>
<dbReference type="Proteomes" id="UP000515211">
    <property type="component" value="Chromosome 4"/>
</dbReference>
<dbReference type="AlphaFoldDB" id="A0A9C6TVY2"/>
<dbReference type="InterPro" id="IPR044824">
    <property type="entry name" value="MAIN-like"/>
</dbReference>
<dbReference type="RefSeq" id="XP_052116393.1">
    <property type="nucleotide sequence ID" value="XM_052260433.1"/>
</dbReference>
<dbReference type="KEGG" id="adu:127746595"/>
<dbReference type="PANTHER" id="PTHR46033">
    <property type="entry name" value="PROTEIN MAIN-LIKE 2"/>
    <property type="match status" value="1"/>
</dbReference>
<sequence length="267" mass="30022">MSVIQAARRLRVSDAPPCVHHAAARKLRVSVTSPFVKHTAACRLCVAPCLYARDMPPPGTSVIYGGRLGIGSAHLDQPETWHPEIDQALQTTGFYQLSRVGVIRGHSTMLAAFVERWQLKTLEDVLHIFSLPIDGEVVTGWTNSSHDFLVTQSLAIFGSKPEVDSFSKSYINLSWIHHIRNTQPLDTWESVMCYIRCHIFCLLGITLFVDKSTAYAHAKYLPLFYNFDKIGNYSWGSACLAHLYMSLCHASRYDCKEMDDPLDLLFA</sequence>